<evidence type="ECO:0000256" key="1">
    <source>
        <dbReference type="SAM" id="MobiDB-lite"/>
    </source>
</evidence>
<evidence type="ECO:0000259" key="2">
    <source>
        <dbReference type="Pfam" id="PF02957"/>
    </source>
</evidence>
<dbReference type="Pfam" id="PF02957">
    <property type="entry name" value="TT_ORF2-like"/>
    <property type="match status" value="1"/>
</dbReference>
<protein>
    <submittedName>
        <fullName evidence="3">ORF2</fullName>
    </submittedName>
</protein>
<sequence length="122" mass="13475">MSFSKPTYRSPTGSISQKFQWWANSCYYSHETICGCNDFAYHLLGTVSGFSRHDIRKALDDFVKNKQQCLSTLTADGGDQEGTAATGPDEFPEGGLLDTIEPEELERLFEEPLGNVDIESAG</sequence>
<proteinExistence type="predicted"/>
<dbReference type="InterPro" id="IPR004118">
    <property type="entry name" value="HEV_TT_vir_Orf2/Gyrovir_Vp2_N"/>
</dbReference>
<accession>A0AAU7B8M5</accession>
<evidence type="ECO:0000313" key="3">
    <source>
        <dbReference type="EMBL" id="XBC19349.1"/>
    </source>
</evidence>
<feature type="domain" description="Hepatitis TT virus Orf2/Gyrovirus Vp2 N-terminal" evidence="2">
    <location>
        <begin position="22"/>
        <end position="50"/>
    </location>
</feature>
<dbReference type="EMBL" id="PP728776">
    <property type="protein sequence ID" value="XBC19349.1"/>
    <property type="molecule type" value="Genomic_DNA"/>
</dbReference>
<reference evidence="3" key="1">
    <citation type="submission" date="2024-04" db="EMBL/GenBank/DDBJ databases">
        <title>Complete genome sequences of human anelloviruses identified from the female genital tract representing three novel genera.</title>
        <authorList>
            <person name="Holland S.C."/>
            <person name="Do E.D."/>
            <person name="Kaelin E.A."/>
            <person name="Mitchell C."/>
            <person name="Soria J."/>
            <person name="La Rosa A."/>
            <person name="Ticona E."/>
            <person name="Coombs R.W."/>
            <person name="Frenkel L.M."/>
            <person name="Bull M.E."/>
            <person name="Lim E.S."/>
        </authorList>
    </citation>
    <scope>NUCLEOTIDE SEQUENCE</scope>
    <source>
        <strain evidence="3">ASU71878</strain>
    </source>
</reference>
<organism evidence="3">
    <name type="scientific">Samektorquevirus hominid16</name>
    <dbReference type="NCBI Taxonomy" id="3160822"/>
    <lineage>
        <taxon>Viruses</taxon>
        <taxon>Monodnaviria</taxon>
        <taxon>Shotokuvirae</taxon>
        <taxon>Commensaviricota</taxon>
        <taxon>Cardeaviricetes</taxon>
        <taxon>Sanitavirales</taxon>
        <taxon>Anelloviridae</taxon>
        <taxon>Samektorquevirus</taxon>
    </lineage>
</organism>
<name>A0AAU7B8M5_9VIRU</name>
<feature type="region of interest" description="Disordered" evidence="1">
    <location>
        <begin position="73"/>
        <end position="97"/>
    </location>
</feature>